<feature type="compositionally biased region" description="Basic and acidic residues" evidence="1">
    <location>
        <begin position="620"/>
        <end position="641"/>
    </location>
</feature>
<feature type="region of interest" description="Disordered" evidence="1">
    <location>
        <begin position="1687"/>
        <end position="1754"/>
    </location>
</feature>
<keyword evidence="3" id="KW-1185">Reference proteome</keyword>
<feature type="compositionally biased region" description="Polar residues" evidence="1">
    <location>
        <begin position="1442"/>
        <end position="1455"/>
    </location>
</feature>
<accession>A0A9N9ZJZ1</accession>
<feature type="compositionally biased region" description="Basic and acidic residues" evidence="1">
    <location>
        <begin position="670"/>
        <end position="693"/>
    </location>
</feature>
<dbReference type="Proteomes" id="UP000775872">
    <property type="component" value="Unassembled WGS sequence"/>
</dbReference>
<feature type="region of interest" description="Disordered" evidence="1">
    <location>
        <begin position="1"/>
        <end position="289"/>
    </location>
</feature>
<feature type="compositionally biased region" description="Polar residues" evidence="1">
    <location>
        <begin position="981"/>
        <end position="999"/>
    </location>
</feature>
<feature type="compositionally biased region" description="Basic and acidic residues" evidence="1">
    <location>
        <begin position="87"/>
        <end position="100"/>
    </location>
</feature>
<reference evidence="2 3" key="2">
    <citation type="submission" date="2021-10" db="EMBL/GenBank/DDBJ databases">
        <authorList>
            <person name="Piombo E."/>
        </authorList>
    </citation>
    <scope>NUCLEOTIDE SEQUENCE [LARGE SCALE GENOMIC DNA]</scope>
</reference>
<feature type="compositionally biased region" description="Basic and acidic residues" evidence="1">
    <location>
        <begin position="1481"/>
        <end position="1496"/>
    </location>
</feature>
<feature type="compositionally biased region" description="Basic and acidic residues" evidence="1">
    <location>
        <begin position="229"/>
        <end position="241"/>
    </location>
</feature>
<feature type="compositionally biased region" description="Polar residues" evidence="1">
    <location>
        <begin position="1510"/>
        <end position="1520"/>
    </location>
</feature>
<feature type="compositionally biased region" description="Acidic residues" evidence="1">
    <location>
        <begin position="1140"/>
        <end position="1149"/>
    </location>
</feature>
<feature type="compositionally biased region" description="Polar residues" evidence="1">
    <location>
        <begin position="180"/>
        <end position="189"/>
    </location>
</feature>
<feature type="compositionally biased region" description="Polar residues" evidence="1">
    <location>
        <begin position="1528"/>
        <end position="1544"/>
    </location>
</feature>
<organism evidence="2 3">
    <name type="scientific">Clonostachys solani</name>
    <dbReference type="NCBI Taxonomy" id="160281"/>
    <lineage>
        <taxon>Eukaryota</taxon>
        <taxon>Fungi</taxon>
        <taxon>Dikarya</taxon>
        <taxon>Ascomycota</taxon>
        <taxon>Pezizomycotina</taxon>
        <taxon>Sordariomycetes</taxon>
        <taxon>Hypocreomycetidae</taxon>
        <taxon>Hypocreales</taxon>
        <taxon>Bionectriaceae</taxon>
        <taxon>Clonostachys</taxon>
    </lineage>
</organism>
<comment type="caution">
    <text evidence="2">The sequence shown here is derived from an EMBL/GenBank/DDBJ whole genome shotgun (WGS) entry which is preliminary data.</text>
</comment>
<feature type="compositionally biased region" description="Acidic residues" evidence="1">
    <location>
        <begin position="1119"/>
        <end position="1128"/>
    </location>
</feature>
<dbReference type="OrthoDB" id="4115400at2759"/>
<feature type="compositionally biased region" description="Polar residues" evidence="1">
    <location>
        <begin position="916"/>
        <end position="937"/>
    </location>
</feature>
<feature type="compositionally biased region" description="Polar residues" evidence="1">
    <location>
        <begin position="1066"/>
        <end position="1084"/>
    </location>
</feature>
<feature type="compositionally biased region" description="Polar residues" evidence="1">
    <location>
        <begin position="76"/>
        <end position="86"/>
    </location>
</feature>
<feature type="region of interest" description="Disordered" evidence="1">
    <location>
        <begin position="330"/>
        <end position="540"/>
    </location>
</feature>
<name>A0A9N9ZJZ1_9HYPO</name>
<feature type="compositionally biased region" description="Polar residues" evidence="1">
    <location>
        <begin position="219"/>
        <end position="228"/>
    </location>
</feature>
<feature type="compositionally biased region" description="Basic and acidic residues" evidence="1">
    <location>
        <begin position="790"/>
        <end position="807"/>
    </location>
</feature>
<feature type="compositionally biased region" description="Basic and acidic residues" evidence="1">
    <location>
        <begin position="757"/>
        <end position="774"/>
    </location>
</feature>
<feature type="compositionally biased region" description="Basic and acidic residues" evidence="1">
    <location>
        <begin position="333"/>
        <end position="350"/>
    </location>
</feature>
<feature type="compositionally biased region" description="Basic and acidic residues" evidence="1">
    <location>
        <begin position="728"/>
        <end position="748"/>
    </location>
</feature>
<feature type="compositionally biased region" description="Polar residues" evidence="1">
    <location>
        <begin position="1614"/>
        <end position="1628"/>
    </location>
</feature>
<reference evidence="3" key="1">
    <citation type="submission" date="2019-06" db="EMBL/GenBank/DDBJ databases">
        <authorList>
            <person name="Broberg M."/>
        </authorList>
    </citation>
    <scope>NUCLEOTIDE SEQUENCE [LARGE SCALE GENOMIC DNA]</scope>
</reference>
<feature type="compositionally biased region" description="Polar residues" evidence="1">
    <location>
        <begin position="1386"/>
        <end position="1395"/>
    </location>
</feature>
<evidence type="ECO:0000256" key="1">
    <source>
        <dbReference type="SAM" id="MobiDB-lite"/>
    </source>
</evidence>
<feature type="compositionally biased region" description="Acidic residues" evidence="1">
    <location>
        <begin position="1187"/>
        <end position="1196"/>
    </location>
</feature>
<sequence>MKRSSRTASRRFGFAADSASPTSPSKPSFDHISHPGQGEPHNTQNSPMAAPRDDADGENAKTPIVPWMRRARRNSLAATPTYQGSSVKDEQHGDSPEKGGHSLRKRARVNYATEHIGEDLFAPSSTAPRSRKRKPYGFEDPEDFSGPKAKRRNTSLSVDTPSTRRRNPARKPAEPKESKSFPTNTSFGNHFNDDNDIIRDTIEVGLSPSDMELVDSDELSSVGSSPSPKQEDDAHDKDAESSRAQSNDFGKDVSSEPTKEPETKYPTIKETGIGAREPNTKASHVKSAVKPGEARPVYIATIKFNLAKHLEREAMQIATKAATVVIPAAPKPTDVKKDTVEKTEAKDPESKPNPVETQAQRTGPVETEVKQSDVKELSTDEPILKETEPILKETEPKKVDSDAIVPEEAKAGQAELKEAQPKHVELDETTSKSTEPEKPVAQDAELKSPETKLAPEEPQEPKDNANAAEESKVTDLDMKDAESIIADKDSDAKDVKHSTLSTNAPEAVLKGADLAVNEPETKAKEPETEIKEAGPKDAHVQGVDVASTEVQATEPKSAEVQVTELKSAEAQAQTIEPKSAEVQVTELKSAEAQAQTIEPKSAEAQTIEPDEAEVQAIEPKSAEVQDTEPKSAEAQDTEPKSAEAQGTEPESAEVQDTEPKSAEAQGTEPESAKPQETEPKSIEIGEVEPKDTQTIESDINGVETKASGSKDVLMKDAGVNDSTVQDAGVKDIEPNDSEAKDVEPKSLEVADAAVEESETKGSEVEKPNDQDVKVPESPSKVATPENTNIAEDHPMDTEKTEVSEIKSQDVTLEVASTVESNPIEAEIDQIQSPRAEIANEETDAQMKQTESHLVQGEDTETSVSGLKDIAQHPVETEDAEMNEAGSSQEHQLTQEKPDDISHEENTPDNEEGPSDQVRQAQAESQAETTVSSASQELHSPAGDSFQKPDETMTPLTPTKQEGPKSLSFPNNSDKEEPRTPALSTSGQNIVESPQDTTMISPPRINEIPSNAIAKNDDQDQSVLHQQTDPEVVDDNSTATSIATPTEPNVPVDTIMADTGEEEVGILQSQPVLEQPTQPTKSLESPSKKPIPAPVGRWSHLTPYVDGEFTSYPEKRERSEDDDGSEDPSQENTKETNDPDVVADDNDDLPDVGASELPTGALNTPTRGSPIPESLNIDTSNSPAPANDDPDDPEIAEPQEPLERALRFKYRKLRNADDFISVIDNYESMKTEDLYEMLQAINVSLVEWQDEWSQLGKVVDDFENASRRRIADSKYESRTRNLNQHGINFEEPDFAVKGYKAKEREIMSETRYLQQQDRTMAAAYGFEYDPHPSKIGRQNPETQQAGVTTRGRALRNQPRQTAKATEADGVTGKRQRKPVQLFDPATQDISRSSTPAPTRGKRRKLTENDDAQSMPTSSFNEDGISDVETTPNTRRRRGPRAKNSMSKFDGLSSQGQDQREEPPKSTGRRARNKTFAPEDEVDKPRHYDDIDGQDEAKPRRHILTLKIPKGTTISDTASTIEDNGDLRPSTASSDSTTHTVESSYSFRPKRQKRFRDEPDNGDEPTQAPAKKRGRRNNVDNRGDYTVGEGGSLPSENTSNVGTGRKAPKIKVMRPTQESRNGTPTSQPTTEGGDDQPKDYRAMTKSEKMSASMKNRWANGNMAGAVEKRKATLAAKKAAQVAAEQKVGLIAPKQKTNKPSKKEPTLPGENPGFVHSPQFPQIPPAQQGAQHQHVTQHPQTHPHDLPPMGIPFPSSR</sequence>
<gene>
    <name evidence="2" type="ORF">CSOL1703_00006415</name>
</gene>
<feature type="compositionally biased region" description="Basic and acidic residues" evidence="1">
    <location>
        <begin position="519"/>
        <end position="539"/>
    </location>
</feature>
<feature type="compositionally biased region" description="Basic and acidic residues" evidence="1">
    <location>
        <begin position="191"/>
        <end position="202"/>
    </location>
</feature>
<feature type="compositionally biased region" description="Basic and acidic residues" evidence="1">
    <location>
        <begin position="1633"/>
        <end position="1646"/>
    </location>
</feature>
<evidence type="ECO:0000313" key="3">
    <source>
        <dbReference type="Proteomes" id="UP000775872"/>
    </source>
</evidence>
<feature type="region of interest" description="Disordered" evidence="1">
    <location>
        <begin position="588"/>
        <end position="1198"/>
    </location>
</feature>
<feature type="compositionally biased region" description="Polar residues" evidence="1">
    <location>
        <begin position="1410"/>
        <end position="1419"/>
    </location>
</feature>
<feature type="compositionally biased region" description="Polar residues" evidence="1">
    <location>
        <begin position="1020"/>
        <end position="1046"/>
    </location>
</feature>
<dbReference type="EMBL" id="CABFOC020000063">
    <property type="protein sequence ID" value="CAH0056474.1"/>
    <property type="molecule type" value="Genomic_DNA"/>
</dbReference>
<evidence type="ECO:0000313" key="2">
    <source>
        <dbReference type="EMBL" id="CAH0056474.1"/>
    </source>
</evidence>
<feature type="compositionally biased region" description="Basic and acidic residues" evidence="1">
    <location>
        <begin position="249"/>
        <end position="263"/>
    </location>
</feature>
<protein>
    <submittedName>
        <fullName evidence="2">Uncharacterized protein</fullName>
    </submittedName>
</protein>
<proteinExistence type="predicted"/>
<feature type="compositionally biased region" description="Basic and acidic residues" evidence="1">
    <location>
        <begin position="892"/>
        <end position="905"/>
    </location>
</feature>
<feature type="compositionally biased region" description="Basic and acidic residues" evidence="1">
    <location>
        <begin position="367"/>
        <end position="497"/>
    </location>
</feature>
<feature type="region of interest" description="Disordered" evidence="1">
    <location>
        <begin position="1326"/>
        <end position="1649"/>
    </location>
</feature>
<feature type="compositionally biased region" description="Low complexity" evidence="1">
    <location>
        <begin position="1728"/>
        <end position="1737"/>
    </location>
</feature>